<sequence length="233" mass="26581">MVKMSELKQHLPQECLPEYLGGSLKLDPFGWNCRFLPQQNGHPDPLDELILVSLATPRDNGSVHVPGPKAMTVVELLEHVSQKQKRGIYEEYEGIRRRSPSGTFVCSLAPYNQEKNRYGDVPCLDQTRVKLTKQFSYPELTDYINASFMDGYKQRNAYIGTQGTFCALDICLSQLQDVGTLNVYQTVVQMRTQRAFSIQTPEQYYFCYMAILEHAQRENLLPSSPARDGKENC</sequence>
<accession>A0ACB8E5M7</accession>
<dbReference type="EMBL" id="CM037630">
    <property type="protein sequence ID" value="KAH7987447.1"/>
    <property type="molecule type" value="Genomic_DNA"/>
</dbReference>
<comment type="caution">
    <text evidence="1">The sequence shown here is derived from an EMBL/GenBank/DDBJ whole genome shotgun (WGS) entry which is preliminary data.</text>
</comment>
<gene>
    <name evidence="1" type="ORF">K3G42_005156</name>
</gene>
<protein>
    <submittedName>
        <fullName evidence="1">Uncharacterized protein</fullName>
    </submittedName>
</protein>
<organism evidence="1 2">
    <name type="scientific">Sphaerodactylus townsendi</name>
    <dbReference type="NCBI Taxonomy" id="933632"/>
    <lineage>
        <taxon>Eukaryota</taxon>
        <taxon>Metazoa</taxon>
        <taxon>Chordata</taxon>
        <taxon>Craniata</taxon>
        <taxon>Vertebrata</taxon>
        <taxon>Euteleostomi</taxon>
        <taxon>Lepidosauria</taxon>
        <taxon>Squamata</taxon>
        <taxon>Bifurcata</taxon>
        <taxon>Gekkota</taxon>
        <taxon>Sphaerodactylidae</taxon>
        <taxon>Sphaerodactylus</taxon>
    </lineage>
</organism>
<proteinExistence type="predicted"/>
<reference evidence="1" key="1">
    <citation type="submission" date="2021-08" db="EMBL/GenBank/DDBJ databases">
        <title>The first chromosome-level gecko genome reveals the dynamic sex chromosomes of Neotropical dwarf geckos (Sphaerodactylidae: Sphaerodactylus).</title>
        <authorList>
            <person name="Pinto B.J."/>
            <person name="Keating S.E."/>
            <person name="Gamble T."/>
        </authorList>
    </citation>
    <scope>NUCLEOTIDE SEQUENCE</scope>
    <source>
        <strain evidence="1">TG3544</strain>
    </source>
</reference>
<evidence type="ECO:0000313" key="2">
    <source>
        <dbReference type="Proteomes" id="UP000827872"/>
    </source>
</evidence>
<keyword evidence="2" id="KW-1185">Reference proteome</keyword>
<name>A0ACB8E5M7_9SAUR</name>
<dbReference type="Proteomes" id="UP000827872">
    <property type="component" value="Linkage Group LG17"/>
</dbReference>
<evidence type="ECO:0000313" key="1">
    <source>
        <dbReference type="EMBL" id="KAH7987447.1"/>
    </source>
</evidence>